<dbReference type="PROSITE" id="PS00101">
    <property type="entry name" value="HEXAPEP_TRANSFERASES"/>
    <property type="match status" value="1"/>
</dbReference>
<dbReference type="AlphaFoldDB" id="A0A0B5AW51"/>
<dbReference type="InterPro" id="IPR005881">
    <property type="entry name" value="Ser_O-AcTrfase"/>
</dbReference>
<dbReference type="InterPro" id="IPR018357">
    <property type="entry name" value="Hexapep_transf_CS"/>
</dbReference>
<evidence type="ECO:0000256" key="2">
    <source>
        <dbReference type="ARBA" id="ARBA00022679"/>
    </source>
</evidence>
<dbReference type="Proteomes" id="UP000031449">
    <property type="component" value="Chromosome"/>
</dbReference>
<protein>
    <recommendedName>
        <fullName evidence="1">Serine acetyltransferase</fullName>
    </recommendedName>
</protein>
<dbReference type="EMBL" id="CP009416">
    <property type="protein sequence ID" value="AJD92254.1"/>
    <property type="molecule type" value="Genomic_DNA"/>
</dbReference>
<organism evidence="4 5">
    <name type="scientific">Jeotgalibacillus malaysiensis</name>
    <dbReference type="NCBI Taxonomy" id="1508404"/>
    <lineage>
        <taxon>Bacteria</taxon>
        <taxon>Bacillati</taxon>
        <taxon>Bacillota</taxon>
        <taxon>Bacilli</taxon>
        <taxon>Bacillales</taxon>
        <taxon>Caryophanaceae</taxon>
        <taxon>Jeotgalibacillus</taxon>
    </lineage>
</organism>
<dbReference type="HOGENOM" id="CLU_051638_10_2_9"/>
<evidence type="ECO:0000256" key="1">
    <source>
        <dbReference type="ARBA" id="ARBA00018522"/>
    </source>
</evidence>
<dbReference type="Pfam" id="PF00132">
    <property type="entry name" value="Hexapep"/>
    <property type="match status" value="1"/>
</dbReference>
<proteinExistence type="predicted"/>
<keyword evidence="3" id="KW-0677">Repeat</keyword>
<evidence type="ECO:0000313" key="4">
    <source>
        <dbReference type="EMBL" id="AJD92254.1"/>
    </source>
</evidence>
<keyword evidence="5" id="KW-1185">Reference proteome</keyword>
<dbReference type="PANTHER" id="PTHR42811">
    <property type="entry name" value="SERINE ACETYLTRANSFERASE"/>
    <property type="match status" value="1"/>
</dbReference>
<name>A0A0B5AW51_9BACL</name>
<keyword evidence="2" id="KW-0808">Transferase</keyword>
<accession>A0A0B5AW51</accession>
<dbReference type="PIRSF" id="PIRSF000441">
    <property type="entry name" value="CysE"/>
    <property type="match status" value="1"/>
</dbReference>
<gene>
    <name evidence="4" type="ORF">JMA_29370</name>
</gene>
<dbReference type="BioCyc" id="JESP1508404:G14D9-12218-MONOMER"/>
<evidence type="ECO:0000313" key="5">
    <source>
        <dbReference type="Proteomes" id="UP000031449"/>
    </source>
</evidence>
<dbReference type="Gene3D" id="2.160.10.10">
    <property type="entry name" value="Hexapeptide repeat proteins"/>
    <property type="match status" value="1"/>
</dbReference>
<sequence>MNLLRLYKLSNFLYKKNLFKLSKLVDIINKIVNKSIVYGSTQIGEDTRFAYGGISVVIHKHAKIGQKCMIGQCVTIGGVHGKQNGVPVIENNVYIGAGAKIIGNVVIGNNTIIAPNAVVTKSIEPCSVVGGIPAKYISKINRESFNEKYKYYGIERYIDE</sequence>
<evidence type="ECO:0000256" key="3">
    <source>
        <dbReference type="ARBA" id="ARBA00022737"/>
    </source>
</evidence>
<dbReference type="SUPFAM" id="SSF51161">
    <property type="entry name" value="Trimeric LpxA-like enzymes"/>
    <property type="match status" value="1"/>
</dbReference>
<dbReference type="GO" id="GO:0009001">
    <property type="term" value="F:serine O-acetyltransferase activity"/>
    <property type="evidence" value="ECO:0007669"/>
    <property type="project" value="InterPro"/>
</dbReference>
<dbReference type="GO" id="GO:0006535">
    <property type="term" value="P:cysteine biosynthetic process from serine"/>
    <property type="evidence" value="ECO:0007669"/>
    <property type="project" value="InterPro"/>
</dbReference>
<dbReference type="InterPro" id="IPR011004">
    <property type="entry name" value="Trimer_LpxA-like_sf"/>
</dbReference>
<dbReference type="GO" id="GO:0005737">
    <property type="term" value="C:cytoplasm"/>
    <property type="evidence" value="ECO:0007669"/>
    <property type="project" value="InterPro"/>
</dbReference>
<dbReference type="OrthoDB" id="9812571at2"/>
<dbReference type="STRING" id="1508404.JMA_29370"/>
<dbReference type="KEGG" id="jeo:JMA_29370"/>
<dbReference type="InterPro" id="IPR001451">
    <property type="entry name" value="Hexapep"/>
</dbReference>
<reference evidence="4 5" key="1">
    <citation type="submission" date="2014-08" db="EMBL/GenBank/DDBJ databases">
        <title>Complete genome of a marine bacteria Jeotgalibacillus malaysiensis.</title>
        <authorList>
            <person name="Yaakop A.S."/>
            <person name="Chan K.-G."/>
            <person name="Goh K.M."/>
        </authorList>
    </citation>
    <scope>NUCLEOTIDE SEQUENCE [LARGE SCALE GENOMIC DNA]</scope>
    <source>
        <strain evidence="4 5">D5</strain>
    </source>
</reference>